<dbReference type="InterPro" id="IPR011009">
    <property type="entry name" value="Kinase-like_dom_sf"/>
</dbReference>
<comment type="caution">
    <text evidence="2">The sequence shown here is derived from an EMBL/GenBank/DDBJ whole genome shotgun (WGS) entry which is preliminary data.</text>
</comment>
<evidence type="ECO:0000256" key="1">
    <source>
        <dbReference type="SAM" id="MobiDB-lite"/>
    </source>
</evidence>
<organism evidence="2 3">
    <name type="scientific">Elysia chlorotica</name>
    <name type="common">Eastern emerald elysia</name>
    <name type="synonym">Sea slug</name>
    <dbReference type="NCBI Taxonomy" id="188477"/>
    <lineage>
        <taxon>Eukaryota</taxon>
        <taxon>Metazoa</taxon>
        <taxon>Spiralia</taxon>
        <taxon>Lophotrochozoa</taxon>
        <taxon>Mollusca</taxon>
        <taxon>Gastropoda</taxon>
        <taxon>Heterobranchia</taxon>
        <taxon>Euthyneura</taxon>
        <taxon>Panpulmonata</taxon>
        <taxon>Sacoglossa</taxon>
        <taxon>Placobranchoidea</taxon>
        <taxon>Plakobranchidae</taxon>
        <taxon>Elysia</taxon>
    </lineage>
</organism>
<sequence length="152" mass="16148">THLATHDTGSSGSSNANYRMANGALDVRLRRQTPVSVKPPRLRLSANGSAVRKVGSARLSAHAQQPSSSFGSSRSPSLSKVASAGLSRSCDNVRTSVFSTATSYDSGSNSSLRPLIHHQRHNLKNRFQLLKTLGEGTYGKVKLAADKTSGEQ</sequence>
<dbReference type="EMBL" id="RQTK01000153">
    <property type="protein sequence ID" value="RUS86022.1"/>
    <property type="molecule type" value="Genomic_DNA"/>
</dbReference>
<dbReference type="Proteomes" id="UP000271974">
    <property type="component" value="Unassembled WGS sequence"/>
</dbReference>
<dbReference type="Gene3D" id="3.30.200.20">
    <property type="entry name" value="Phosphorylase Kinase, domain 1"/>
    <property type="match status" value="1"/>
</dbReference>
<dbReference type="OrthoDB" id="193931at2759"/>
<gene>
    <name evidence="2" type="ORF">EGW08_006234</name>
</gene>
<dbReference type="SUPFAM" id="SSF56112">
    <property type="entry name" value="Protein kinase-like (PK-like)"/>
    <property type="match status" value="1"/>
</dbReference>
<proteinExistence type="predicted"/>
<keyword evidence="3" id="KW-1185">Reference proteome</keyword>
<feature type="region of interest" description="Disordered" evidence="1">
    <location>
        <begin position="24"/>
        <end position="88"/>
    </location>
</feature>
<protein>
    <recommendedName>
        <fullName evidence="4">Protein kinase domain-containing protein</fullName>
    </recommendedName>
</protein>
<evidence type="ECO:0008006" key="4">
    <source>
        <dbReference type="Google" id="ProtNLM"/>
    </source>
</evidence>
<dbReference type="AlphaFoldDB" id="A0A433TWX0"/>
<name>A0A433TWX0_ELYCH</name>
<feature type="non-terminal residue" evidence="2">
    <location>
        <position position="152"/>
    </location>
</feature>
<reference evidence="2 3" key="1">
    <citation type="submission" date="2019-01" db="EMBL/GenBank/DDBJ databases">
        <title>A draft genome assembly of the solar-powered sea slug Elysia chlorotica.</title>
        <authorList>
            <person name="Cai H."/>
            <person name="Li Q."/>
            <person name="Fang X."/>
            <person name="Li J."/>
            <person name="Curtis N.E."/>
            <person name="Altenburger A."/>
            <person name="Shibata T."/>
            <person name="Feng M."/>
            <person name="Maeda T."/>
            <person name="Schwartz J.A."/>
            <person name="Shigenobu S."/>
            <person name="Lundholm N."/>
            <person name="Nishiyama T."/>
            <person name="Yang H."/>
            <person name="Hasebe M."/>
            <person name="Li S."/>
            <person name="Pierce S.K."/>
            <person name="Wang J."/>
        </authorList>
    </citation>
    <scope>NUCLEOTIDE SEQUENCE [LARGE SCALE GENOMIC DNA]</scope>
    <source>
        <strain evidence="2">EC2010</strain>
        <tissue evidence="2">Whole organism of an adult</tissue>
    </source>
</reference>
<accession>A0A433TWX0</accession>
<feature type="compositionally biased region" description="Low complexity" evidence="1">
    <location>
        <begin position="67"/>
        <end position="79"/>
    </location>
</feature>
<feature type="non-terminal residue" evidence="2">
    <location>
        <position position="1"/>
    </location>
</feature>
<evidence type="ECO:0000313" key="2">
    <source>
        <dbReference type="EMBL" id="RUS86022.1"/>
    </source>
</evidence>
<evidence type="ECO:0000313" key="3">
    <source>
        <dbReference type="Proteomes" id="UP000271974"/>
    </source>
</evidence>